<keyword evidence="2" id="KW-1185">Reference proteome</keyword>
<sequence>MCQYVTYSFSLADFNTVQKDPQWSYRVFRGKIHVYETLGNLNQCMLHKQAKQNTSGVSGK</sequence>
<protein>
    <submittedName>
        <fullName evidence="1">Uncharacterized protein</fullName>
    </submittedName>
</protein>
<name>A0A2K5XCJ6_MANLE</name>
<dbReference type="Ensembl" id="ENSMLET00000004368.1">
    <property type="protein sequence ID" value="ENSMLEP00000001005.1"/>
    <property type="gene ID" value="ENSMLEG00000003959.1"/>
</dbReference>
<proteinExistence type="predicted"/>
<evidence type="ECO:0000313" key="1">
    <source>
        <dbReference type="Ensembl" id="ENSMLEP00000001005.1"/>
    </source>
</evidence>
<reference evidence="1" key="2">
    <citation type="submission" date="2025-09" db="UniProtKB">
        <authorList>
            <consortium name="Ensembl"/>
        </authorList>
    </citation>
    <scope>IDENTIFICATION</scope>
</reference>
<dbReference type="AlphaFoldDB" id="A0A2K5XCJ6"/>
<dbReference type="GeneTree" id="ENSGT01030000237275"/>
<reference evidence="1" key="1">
    <citation type="submission" date="2025-08" db="UniProtKB">
        <authorList>
            <consortium name="Ensembl"/>
        </authorList>
    </citation>
    <scope>IDENTIFICATION</scope>
</reference>
<dbReference type="OMA" id="QKDPQWS"/>
<accession>A0A2K5XCJ6</accession>
<evidence type="ECO:0000313" key="2">
    <source>
        <dbReference type="Proteomes" id="UP000233140"/>
    </source>
</evidence>
<dbReference type="Proteomes" id="UP000233140">
    <property type="component" value="Unassembled WGS sequence"/>
</dbReference>
<organism evidence="1 2">
    <name type="scientific">Mandrillus leucophaeus</name>
    <name type="common">Drill</name>
    <name type="synonym">Papio leucophaeus</name>
    <dbReference type="NCBI Taxonomy" id="9568"/>
    <lineage>
        <taxon>Eukaryota</taxon>
        <taxon>Metazoa</taxon>
        <taxon>Chordata</taxon>
        <taxon>Craniata</taxon>
        <taxon>Vertebrata</taxon>
        <taxon>Euteleostomi</taxon>
        <taxon>Mammalia</taxon>
        <taxon>Eutheria</taxon>
        <taxon>Euarchontoglires</taxon>
        <taxon>Primates</taxon>
        <taxon>Haplorrhini</taxon>
        <taxon>Catarrhini</taxon>
        <taxon>Cercopithecidae</taxon>
        <taxon>Cercopithecinae</taxon>
        <taxon>Mandrillus</taxon>
    </lineage>
</organism>